<accession>W1XZF9</accession>
<dbReference type="AlphaFoldDB" id="W1XZF9"/>
<evidence type="ECO:0008006" key="2">
    <source>
        <dbReference type="Google" id="ProtNLM"/>
    </source>
</evidence>
<gene>
    <name evidence="1" type="ORF">Q604_UNBC10084G0003</name>
</gene>
<protein>
    <recommendedName>
        <fullName evidence="2">Bacteriocin-protection protein, YdeI/OmpD-associated family</fullName>
    </recommendedName>
</protein>
<name>W1XZF9_9ZZZZ</name>
<sequence>MLFETRTDFRNWLNDNCSTNSGIWLEFSKSVSIKTLKASEALEEALCFGWIDGQMQSIDETKYLKYFSSRRKGSKWSGKNKSLVKVLEAKGLMTDFGRAKIEEAKKNGMWDAPKPEPITDNQVQMLAELIKDIEPAYTNFNSMSPSVRRNYTGLYFDAKSDDAKKRRLEKIIGRLNLNLRPM</sequence>
<dbReference type="EMBL" id="AZMM01010084">
    <property type="protein sequence ID" value="ETJ35541.1"/>
    <property type="molecule type" value="Genomic_DNA"/>
</dbReference>
<proteinExistence type="predicted"/>
<organism evidence="1">
    <name type="scientific">human gut metagenome</name>
    <dbReference type="NCBI Taxonomy" id="408170"/>
    <lineage>
        <taxon>unclassified sequences</taxon>
        <taxon>metagenomes</taxon>
        <taxon>organismal metagenomes</taxon>
    </lineage>
</organism>
<comment type="caution">
    <text evidence="1">The sequence shown here is derived from an EMBL/GenBank/DDBJ whole genome shotgun (WGS) entry which is preliminary data.</text>
</comment>
<evidence type="ECO:0000313" key="1">
    <source>
        <dbReference type="EMBL" id="ETJ35541.1"/>
    </source>
</evidence>
<reference evidence="1" key="1">
    <citation type="submission" date="2013-12" db="EMBL/GenBank/DDBJ databases">
        <title>A Varibaculum cambriense genome reconstructed from a premature infant gut community with otherwise low bacterial novelty that shifts toward anaerobic metabolism during the third week of life.</title>
        <authorList>
            <person name="Brown C.T."/>
            <person name="Sharon I."/>
            <person name="Thomas B.C."/>
            <person name="Castelle C.J."/>
            <person name="Morowitz M.J."/>
            <person name="Banfield J.F."/>
        </authorList>
    </citation>
    <scope>NUCLEOTIDE SEQUENCE</scope>
</reference>
<dbReference type="Pfam" id="PF13376">
    <property type="entry name" value="OmdA"/>
    <property type="match status" value="1"/>
</dbReference>